<feature type="region of interest" description="Disordered" evidence="1">
    <location>
        <begin position="348"/>
        <end position="370"/>
    </location>
</feature>
<accession>A0A7R9Y7Z1</accession>
<feature type="region of interest" description="Disordered" evidence="1">
    <location>
        <begin position="775"/>
        <end position="796"/>
    </location>
</feature>
<protein>
    <submittedName>
        <fullName evidence="2">Uncharacterized protein</fullName>
    </submittedName>
</protein>
<feature type="compositionally biased region" description="Pro residues" evidence="1">
    <location>
        <begin position="775"/>
        <end position="786"/>
    </location>
</feature>
<dbReference type="AlphaFoldDB" id="A0A7R9Y7Z1"/>
<evidence type="ECO:0000313" key="2">
    <source>
        <dbReference type="EMBL" id="CAD8250710.1"/>
    </source>
</evidence>
<name>A0A7R9Y7Z1_9STRA</name>
<gene>
    <name evidence="2" type="ORF">PPYR1160_LOCUS200</name>
</gene>
<proteinExistence type="predicted"/>
<organism evidence="2">
    <name type="scientific">Pinguiococcus pyrenoidosus</name>
    <dbReference type="NCBI Taxonomy" id="172671"/>
    <lineage>
        <taxon>Eukaryota</taxon>
        <taxon>Sar</taxon>
        <taxon>Stramenopiles</taxon>
        <taxon>Ochrophyta</taxon>
        <taxon>Pinguiophyceae</taxon>
        <taxon>Pinguiochrysidales</taxon>
        <taxon>Pinguiochrysidaceae</taxon>
        <taxon>Pinguiococcus</taxon>
    </lineage>
</organism>
<dbReference type="EMBL" id="HBEA01000243">
    <property type="protein sequence ID" value="CAD8250710.1"/>
    <property type="molecule type" value="Transcribed_RNA"/>
</dbReference>
<evidence type="ECO:0000256" key="1">
    <source>
        <dbReference type="SAM" id="MobiDB-lite"/>
    </source>
</evidence>
<sequence>MSSQVRQSEAARPVPSRSAIVTAVRSSLATRSVSPLTALLNATPAIVHDFWALPAAEQRLFLRLIQATSDARGLVRLPPVPAVDPEIALDLLSACTATRRFDVAIDAIFALEKQKLLRDDARVWRAALRCVSGVLNDAEDERELKCYHDLFCAIFEQGEHHLPAFLQNSRGVTPTLQPFPEVLLALRVLLQGESVNHYGKYFEPSDIFRQVCALLPVEAQWHPPEALLPSIAWLPGDAEPRAREEGREELEAAVLCLMEKLASGAADSALQLELEEKEEGEDFRALGLYLGLRYLDTMDGLAKAWDGEKRGAHVGPSESLYLLLMKAAEDHSSVGIFRDVYKHRKRHRALERETADGSKGKARTGDGTESETDLIHRTALDFAGEHRDAALSVDVLEAMAAENRHPEPYHVQKVIRIVNSAGLSYKAADLLRKADLDKRERMRAAHEVLETLAGQGDAKGVVAVVEGLIDRIGKASECILHLPVAAWNAKDFEQVQRLLVAVASVEDALKMPLPGTLPRPLLEEYQAYFRCNTKAVQSLANRYLVDIRKLKQNVAHGKAVDGALEERYRALARSLLNAYRTTRAAAASSRKAWPRELDGRATRSVQAKMLMCLFAAGEQGLGNALLAELQDALGIRDPSKDERTAKVAREGAVEDWRLAAHEECLNGALRGAGLAADMESLAELQDTLRRHGYAAEGTGALSLFRARCTEAVKAYRRAILQRDSDPMVESVLLPGDYQAFLPAGLSQALRGVMAKGDLTPPFYAALASAICKVPAPPRQRQPPAPMPDAAGDAPQRGQLLPHESCEALWQSFCDSVTEDDRTHVDVLLTARISCCRSIADPSTKLEKVVSMLEEAKELGEADSLAYAAGVRIAGWTTGEQGQRTAEQLFRDAVSAGLLQSPWLHRGSLGGTEIESGARISLGQYMQLNQGGTDPTIAATALRCVLQDIVSGERDDQEKAQTSPSGMSDFGNDLLVLTGSDASGRKLRNYLMKGFRSAAGLPTPSNVQKVRGSSATDPVRLHKSGLVLSKEFLAGLSEVDPVFRELR</sequence>
<reference evidence="2" key="1">
    <citation type="submission" date="2021-01" db="EMBL/GenBank/DDBJ databases">
        <authorList>
            <person name="Corre E."/>
            <person name="Pelletier E."/>
            <person name="Niang G."/>
            <person name="Scheremetjew M."/>
            <person name="Finn R."/>
            <person name="Kale V."/>
            <person name="Holt S."/>
            <person name="Cochrane G."/>
            <person name="Meng A."/>
            <person name="Brown T."/>
            <person name="Cohen L."/>
        </authorList>
    </citation>
    <scope>NUCLEOTIDE SEQUENCE</scope>
    <source>
        <strain evidence="2">CCMP2078</strain>
    </source>
</reference>
<feature type="compositionally biased region" description="Basic and acidic residues" evidence="1">
    <location>
        <begin position="350"/>
        <end position="366"/>
    </location>
</feature>